<keyword evidence="1" id="KW-0472">Membrane</keyword>
<protein>
    <submittedName>
        <fullName evidence="2">Uncharacterized protein</fullName>
    </submittedName>
</protein>
<reference evidence="2" key="1">
    <citation type="submission" date="2014-09" db="EMBL/GenBank/DDBJ databases">
        <authorList>
            <person name="Magalhaes I.L.F."/>
            <person name="Oliveira U."/>
            <person name="Santos F.R."/>
            <person name="Vidigal T.H.D.A."/>
            <person name="Brescovit A.D."/>
            <person name="Santos A.J."/>
        </authorList>
    </citation>
    <scope>NUCLEOTIDE SEQUENCE</scope>
    <source>
        <tissue evidence="2">Shoot tissue taken approximately 20 cm above the soil surface</tissue>
    </source>
</reference>
<organism evidence="2">
    <name type="scientific">Arundo donax</name>
    <name type="common">Giant reed</name>
    <name type="synonym">Donax arundinaceus</name>
    <dbReference type="NCBI Taxonomy" id="35708"/>
    <lineage>
        <taxon>Eukaryota</taxon>
        <taxon>Viridiplantae</taxon>
        <taxon>Streptophyta</taxon>
        <taxon>Embryophyta</taxon>
        <taxon>Tracheophyta</taxon>
        <taxon>Spermatophyta</taxon>
        <taxon>Magnoliopsida</taxon>
        <taxon>Liliopsida</taxon>
        <taxon>Poales</taxon>
        <taxon>Poaceae</taxon>
        <taxon>PACMAD clade</taxon>
        <taxon>Arundinoideae</taxon>
        <taxon>Arundineae</taxon>
        <taxon>Arundo</taxon>
    </lineage>
</organism>
<dbReference type="EMBL" id="GBRH01275263">
    <property type="protein sequence ID" value="JAD22632.1"/>
    <property type="molecule type" value="Transcribed_RNA"/>
</dbReference>
<evidence type="ECO:0000256" key="1">
    <source>
        <dbReference type="SAM" id="Phobius"/>
    </source>
</evidence>
<reference evidence="2" key="2">
    <citation type="journal article" date="2015" name="Data Brief">
        <title>Shoot transcriptome of the giant reed, Arundo donax.</title>
        <authorList>
            <person name="Barrero R.A."/>
            <person name="Guerrero F.D."/>
            <person name="Moolhuijzen P."/>
            <person name="Goolsby J.A."/>
            <person name="Tidwell J."/>
            <person name="Bellgard S.E."/>
            <person name="Bellgard M.I."/>
        </authorList>
    </citation>
    <scope>NUCLEOTIDE SEQUENCE</scope>
    <source>
        <tissue evidence="2">Shoot tissue taken approximately 20 cm above the soil surface</tissue>
    </source>
</reference>
<keyword evidence="1" id="KW-1133">Transmembrane helix</keyword>
<name>A0A0A8YJ96_ARUDO</name>
<proteinExistence type="predicted"/>
<accession>A0A0A8YJ96</accession>
<feature type="transmembrane region" description="Helical" evidence="1">
    <location>
        <begin position="6"/>
        <end position="30"/>
    </location>
</feature>
<keyword evidence="1" id="KW-0812">Transmembrane</keyword>
<evidence type="ECO:0000313" key="2">
    <source>
        <dbReference type="EMBL" id="JAD22632.1"/>
    </source>
</evidence>
<sequence>MQLHLVYLLSLLIIYIVNVLGILVIVVEIVGSSELGFDSLHYTVDCMFT</sequence>
<dbReference type="AlphaFoldDB" id="A0A0A8YJ96"/>